<accession>A0A251UAA2</accession>
<feature type="domain" description="WRKY" evidence="7">
    <location>
        <begin position="123"/>
        <end position="179"/>
    </location>
</feature>
<evidence type="ECO:0000256" key="5">
    <source>
        <dbReference type="ARBA" id="ARBA00023242"/>
    </source>
</evidence>
<dbReference type="Proteomes" id="UP000215914">
    <property type="component" value="Chromosome 7"/>
</dbReference>
<dbReference type="PANTHER" id="PTHR32096">
    <property type="entry name" value="WRKY TRANSCRIPTION FACTOR 30-RELATED-RELATED"/>
    <property type="match status" value="1"/>
</dbReference>
<evidence type="ECO:0000256" key="1">
    <source>
        <dbReference type="ARBA" id="ARBA00004123"/>
    </source>
</evidence>
<dbReference type="InterPro" id="IPR036576">
    <property type="entry name" value="WRKY_dom_sf"/>
</dbReference>
<dbReference type="EMBL" id="CM007896">
    <property type="protein sequence ID" value="OTG20270.1"/>
    <property type="molecule type" value="Genomic_DNA"/>
</dbReference>
<reference evidence="8 10" key="1">
    <citation type="journal article" date="2017" name="Nature">
        <title>The sunflower genome provides insights into oil metabolism, flowering and Asterid evolution.</title>
        <authorList>
            <person name="Badouin H."/>
            <person name="Gouzy J."/>
            <person name="Grassa C.J."/>
            <person name="Murat F."/>
            <person name="Staton S.E."/>
            <person name="Cottret L."/>
            <person name="Lelandais-Briere C."/>
            <person name="Owens G.L."/>
            <person name="Carrere S."/>
            <person name="Mayjonade B."/>
            <person name="Legrand L."/>
            <person name="Gill N."/>
            <person name="Kane N.C."/>
            <person name="Bowers J.E."/>
            <person name="Hubner S."/>
            <person name="Bellec A."/>
            <person name="Berard A."/>
            <person name="Berges H."/>
            <person name="Blanchet N."/>
            <person name="Boniface M.C."/>
            <person name="Brunel D."/>
            <person name="Catrice O."/>
            <person name="Chaidir N."/>
            <person name="Claudel C."/>
            <person name="Donnadieu C."/>
            <person name="Faraut T."/>
            <person name="Fievet G."/>
            <person name="Helmstetter N."/>
            <person name="King M."/>
            <person name="Knapp S.J."/>
            <person name="Lai Z."/>
            <person name="Le Paslier M.C."/>
            <person name="Lippi Y."/>
            <person name="Lorenzon L."/>
            <person name="Mandel J.R."/>
            <person name="Marage G."/>
            <person name="Marchand G."/>
            <person name="Marquand E."/>
            <person name="Bret-Mestries E."/>
            <person name="Morien E."/>
            <person name="Nambeesan S."/>
            <person name="Nguyen T."/>
            <person name="Pegot-Espagnet P."/>
            <person name="Pouilly N."/>
            <person name="Raftis F."/>
            <person name="Sallet E."/>
            <person name="Schiex T."/>
            <person name="Thomas J."/>
            <person name="Vandecasteele C."/>
            <person name="Vares D."/>
            <person name="Vear F."/>
            <person name="Vautrin S."/>
            <person name="Crespi M."/>
            <person name="Mangin B."/>
            <person name="Burke J.M."/>
            <person name="Salse J."/>
            <person name="Munos S."/>
            <person name="Vincourt P."/>
            <person name="Rieseberg L.H."/>
            <person name="Langlade N.B."/>
        </authorList>
    </citation>
    <scope>NUCLEOTIDE SEQUENCE [LARGE SCALE GENOMIC DNA]</scope>
    <source>
        <strain evidence="10">cv. SF193</strain>
        <tissue evidence="8">Leaves</tissue>
    </source>
</reference>
<dbReference type="PANTHER" id="PTHR32096:SF36">
    <property type="entry name" value="WRKY TRANSCRIPTION FACTOR 41-RELATED"/>
    <property type="match status" value="1"/>
</dbReference>
<dbReference type="InParanoid" id="A0A251UAA2"/>
<evidence type="ECO:0000256" key="6">
    <source>
        <dbReference type="SAM" id="MobiDB-lite"/>
    </source>
</evidence>
<proteinExistence type="predicted"/>
<dbReference type="EMBL" id="MNCJ02000322">
    <property type="protein sequence ID" value="KAF5797660.1"/>
    <property type="molecule type" value="Genomic_DNA"/>
</dbReference>
<evidence type="ECO:0000313" key="10">
    <source>
        <dbReference type="Proteomes" id="UP000215914"/>
    </source>
</evidence>
<keyword evidence="5" id="KW-0539">Nucleus</keyword>
<evidence type="ECO:0000256" key="4">
    <source>
        <dbReference type="ARBA" id="ARBA00023163"/>
    </source>
</evidence>
<evidence type="ECO:0000313" key="9">
    <source>
        <dbReference type="EMBL" id="OTG20270.1"/>
    </source>
</evidence>
<reference evidence="8" key="3">
    <citation type="submission" date="2020-06" db="EMBL/GenBank/DDBJ databases">
        <title>Helianthus annuus Genome sequencing and assembly Release 2.</title>
        <authorList>
            <person name="Gouzy J."/>
            <person name="Langlade N."/>
            <person name="Munos S."/>
        </authorList>
    </citation>
    <scope>NUCLEOTIDE SEQUENCE</scope>
    <source>
        <tissue evidence="8">Leaves</tissue>
    </source>
</reference>
<dbReference type="InterPro" id="IPR044810">
    <property type="entry name" value="WRKY_plant"/>
</dbReference>
<dbReference type="GO" id="GO:0003700">
    <property type="term" value="F:DNA-binding transcription factor activity"/>
    <property type="evidence" value="ECO:0000318"/>
    <property type="project" value="GO_Central"/>
</dbReference>
<dbReference type="GO" id="GO:0000976">
    <property type="term" value="F:transcription cis-regulatory region binding"/>
    <property type="evidence" value="ECO:0000318"/>
    <property type="project" value="GO_Central"/>
</dbReference>
<dbReference type="Pfam" id="PF03106">
    <property type="entry name" value="WRKY"/>
    <property type="match status" value="1"/>
</dbReference>
<dbReference type="SUPFAM" id="SSF118290">
    <property type="entry name" value="WRKY DNA-binding domain"/>
    <property type="match status" value="1"/>
</dbReference>
<evidence type="ECO:0000256" key="3">
    <source>
        <dbReference type="ARBA" id="ARBA00023125"/>
    </source>
</evidence>
<comment type="subcellular location">
    <subcellularLocation>
        <location evidence="1">Nucleus</location>
    </subcellularLocation>
</comment>
<dbReference type="Gramene" id="mRNA:HanXRQr2_Chr07g0283261">
    <property type="protein sequence ID" value="mRNA:HanXRQr2_Chr07g0283261"/>
    <property type="gene ID" value="HanXRQr2_Chr07g0283261"/>
</dbReference>
<dbReference type="OrthoDB" id="1888929at2759"/>
<evidence type="ECO:0000256" key="2">
    <source>
        <dbReference type="ARBA" id="ARBA00023015"/>
    </source>
</evidence>
<evidence type="ECO:0000259" key="7">
    <source>
        <dbReference type="PROSITE" id="PS50811"/>
    </source>
</evidence>
<name>A0A251UAA2_HELAN</name>
<protein>
    <submittedName>
        <fullName evidence="9">Putative WRKY domain-containing protein</fullName>
    </submittedName>
    <submittedName>
        <fullName evidence="8">Transcription factor WRKY family</fullName>
    </submittedName>
</protein>
<keyword evidence="3" id="KW-0238">DNA-binding</keyword>
<keyword evidence="2" id="KW-0805">Transcription regulation</keyword>
<gene>
    <name evidence="9" type="ORF">HannXRQ_Chr07g0191201</name>
    <name evidence="8" type="ORF">HanXRQr2_Chr07g0283261</name>
</gene>
<evidence type="ECO:0000313" key="8">
    <source>
        <dbReference type="EMBL" id="KAF5797660.1"/>
    </source>
</evidence>
<keyword evidence="10" id="KW-1185">Reference proteome</keyword>
<dbReference type="AlphaFoldDB" id="A0A251UAA2"/>
<dbReference type="InterPro" id="IPR003657">
    <property type="entry name" value="WRKY_dom"/>
</dbReference>
<dbReference type="GO" id="GO:0005634">
    <property type="term" value="C:nucleus"/>
    <property type="evidence" value="ECO:0000318"/>
    <property type="project" value="GO_Central"/>
</dbReference>
<dbReference type="PROSITE" id="PS50811">
    <property type="entry name" value="WRKY"/>
    <property type="match status" value="1"/>
</dbReference>
<dbReference type="SMR" id="A0A251UAA2"/>
<keyword evidence="4" id="KW-0804">Transcription</keyword>
<dbReference type="STRING" id="4232.A0A251UAA2"/>
<organism evidence="9 10">
    <name type="scientific">Helianthus annuus</name>
    <name type="common">Common sunflower</name>
    <dbReference type="NCBI Taxonomy" id="4232"/>
    <lineage>
        <taxon>Eukaryota</taxon>
        <taxon>Viridiplantae</taxon>
        <taxon>Streptophyta</taxon>
        <taxon>Embryophyta</taxon>
        <taxon>Tracheophyta</taxon>
        <taxon>Spermatophyta</taxon>
        <taxon>Magnoliopsida</taxon>
        <taxon>eudicotyledons</taxon>
        <taxon>Gunneridae</taxon>
        <taxon>Pentapetalae</taxon>
        <taxon>asterids</taxon>
        <taxon>campanulids</taxon>
        <taxon>Asterales</taxon>
        <taxon>Asteraceae</taxon>
        <taxon>Asteroideae</taxon>
        <taxon>Heliantheae alliance</taxon>
        <taxon>Heliantheae</taxon>
        <taxon>Helianthus</taxon>
    </lineage>
</organism>
<feature type="region of interest" description="Disordered" evidence="6">
    <location>
        <begin position="182"/>
        <end position="214"/>
    </location>
</feature>
<dbReference type="SMART" id="SM00774">
    <property type="entry name" value="WRKY"/>
    <property type="match status" value="1"/>
</dbReference>
<dbReference type="Gene3D" id="2.20.25.80">
    <property type="entry name" value="WRKY domain"/>
    <property type="match status" value="1"/>
</dbReference>
<reference evidence="9" key="2">
    <citation type="submission" date="2017-02" db="EMBL/GenBank/DDBJ databases">
        <title>Sunflower complete genome.</title>
        <authorList>
            <person name="Langlade N."/>
            <person name="Munos S."/>
        </authorList>
    </citation>
    <scope>NUCLEOTIDE SEQUENCE [LARGE SCALE GENOMIC DNA]</scope>
    <source>
        <tissue evidence="9">Leaves</tissue>
    </source>
</reference>
<sequence>MESACVYDEKKLIHELTQGKQMTEQLMLIPNSVQAKVLLIQKILSNYDNAVSLLDSGLSAAEQLLPPALPVPDLIQSPMSFGSPGSEALKYDQPFSGQQGENIISKKRKRATSENKLESDNYDGYNWRKYGQKDILGARFPRSYYRCSYRNAQKCFATKYVQRTDKDPAEFEIVYKGKHTCNHASQSASPPPTSPEKHEITPTQHHHQLSPPSPNEMLSNLRANLSVNTLDLGGDNDTIPSLLSFSPPSSGLMEDYHQLQFPSYYDNEFFPVTSESFYFSECGSSQSLDFLADPAGVAPSFEFNSLLEG</sequence>